<dbReference type="Ensembl" id="ENSKMAT00000006059.1">
    <property type="protein sequence ID" value="ENSKMAP00000005955.1"/>
    <property type="gene ID" value="ENSKMAG00000004523.1"/>
</dbReference>
<reference evidence="12" key="1">
    <citation type="submission" date="2025-08" db="UniProtKB">
        <authorList>
            <consortium name="Ensembl"/>
        </authorList>
    </citation>
    <scope>IDENTIFICATION</scope>
</reference>
<evidence type="ECO:0000256" key="3">
    <source>
        <dbReference type="ARBA" id="ARBA00013420"/>
    </source>
</evidence>
<dbReference type="SUPFAM" id="SSF63748">
    <property type="entry name" value="Tudor/PWWP/MBT"/>
    <property type="match status" value="1"/>
</dbReference>
<feature type="compositionally biased region" description="Acidic residues" evidence="9">
    <location>
        <begin position="391"/>
        <end position="407"/>
    </location>
</feature>
<accession>A0A3Q2ZS59</accession>
<dbReference type="Gene3D" id="3.30.420.610">
    <property type="entry name" value="LOTUS domain-like"/>
    <property type="match status" value="3"/>
</dbReference>
<feature type="domain" description="HTH OST-type" evidence="11">
    <location>
        <begin position="6"/>
        <end position="79"/>
    </location>
</feature>
<evidence type="ECO:0000256" key="8">
    <source>
        <dbReference type="ARBA" id="ARBA00022871"/>
    </source>
</evidence>
<dbReference type="Proteomes" id="UP000264800">
    <property type="component" value="Unplaced"/>
</dbReference>
<feature type="domain" description="HTH OST-type" evidence="11">
    <location>
        <begin position="128"/>
        <end position="204"/>
    </location>
</feature>
<reference evidence="12" key="2">
    <citation type="submission" date="2025-09" db="UniProtKB">
        <authorList>
            <consortium name="Ensembl"/>
        </authorList>
    </citation>
    <scope>IDENTIFICATION</scope>
</reference>
<keyword evidence="8" id="KW-0744">Spermatogenesis</keyword>
<organism evidence="12 13">
    <name type="scientific">Kryptolebias marmoratus</name>
    <name type="common">Mangrove killifish</name>
    <name type="synonym">Rivulus marmoratus</name>
    <dbReference type="NCBI Taxonomy" id="37003"/>
    <lineage>
        <taxon>Eukaryota</taxon>
        <taxon>Metazoa</taxon>
        <taxon>Chordata</taxon>
        <taxon>Craniata</taxon>
        <taxon>Vertebrata</taxon>
        <taxon>Euteleostomi</taxon>
        <taxon>Actinopterygii</taxon>
        <taxon>Neopterygii</taxon>
        <taxon>Teleostei</taxon>
        <taxon>Neoteleostei</taxon>
        <taxon>Acanthomorphata</taxon>
        <taxon>Ovalentaria</taxon>
        <taxon>Atherinomorphae</taxon>
        <taxon>Cyprinodontiformes</taxon>
        <taxon>Rivulidae</taxon>
        <taxon>Kryptolebias</taxon>
    </lineage>
</organism>
<evidence type="ECO:0000256" key="7">
    <source>
        <dbReference type="ARBA" id="ARBA00022782"/>
    </source>
</evidence>
<dbReference type="InterPro" id="IPR050621">
    <property type="entry name" value="Tudor_domain_containing"/>
</dbReference>
<feature type="compositionally biased region" description="Polar residues" evidence="9">
    <location>
        <begin position="227"/>
        <end position="245"/>
    </location>
</feature>
<evidence type="ECO:0000256" key="5">
    <source>
        <dbReference type="ARBA" id="ARBA00022490"/>
    </source>
</evidence>
<evidence type="ECO:0000259" key="10">
    <source>
        <dbReference type="PROSITE" id="PS50304"/>
    </source>
</evidence>
<keyword evidence="5" id="KW-0963">Cytoplasm</keyword>
<evidence type="ECO:0000256" key="1">
    <source>
        <dbReference type="ARBA" id="ARBA00004496"/>
    </source>
</evidence>
<dbReference type="InterPro" id="IPR041966">
    <property type="entry name" value="LOTUS-like"/>
</dbReference>
<feature type="domain" description="Tudor" evidence="10">
    <location>
        <begin position="507"/>
        <end position="551"/>
    </location>
</feature>
<dbReference type="PANTHER" id="PTHR22948:SF19">
    <property type="entry name" value="TUDOR DOMAIN-CONTAINING PROTEIN 5"/>
    <property type="match status" value="1"/>
</dbReference>
<evidence type="ECO:0000313" key="12">
    <source>
        <dbReference type="Ensembl" id="ENSKMAP00000005955.1"/>
    </source>
</evidence>
<sequence length="551" mass="62825">MSQEDILAKLKKDVCSLLISSKLGLDPDQLRRDYVNMLGHPMPLKLLGFGNIMDMVKEMPDVVSVHYRADGSPYFKAVSDETTRNIEELVAKQRLSKADKAQRGRFNHFSPFYRHGFAPVILPRRGCAPPALPAHLRMQLRLLLSQGPFRLSDLENCYLRCFGYPLRAQNYGFYSTGEMLEAARDMIFIQQSRLGSILILREHMIPRPLMRPPSLSRKTGPMKLESLLSNRPDSKGSEFQSSKPTKPSAEVLVKESPLNQPSETRLDPVQKETTLDNKPEMDEKLQETKPVACQDAGLFHKRVLRKLFGEDLPYLESGFVSVTELVDALSDTFYMKPAEGDNGHHWIIRDLKDRDDRQSDSKEIADSGGGKLPVKSSYFSLGGSLWKDKQEEDDDDGDGDHDNEELDPSIVSKTQEMATEMYTAVQVHCRSVVPLDALKSQHLKPPTRHAARELVEVLVEQVKSPGSFYIRFSESEEAQAMEDMMFEMRRCYTCPEVSERYRLPRPFIRPGQVCCVSPKGMWFYRVVIHRVINPTQVEVYFVDYGDIKVVR</sequence>
<name>A0A3Q2ZS59_KRYMA</name>
<keyword evidence="7" id="KW-0221">Differentiation</keyword>
<dbReference type="GO" id="GO:0005737">
    <property type="term" value="C:cytoplasm"/>
    <property type="evidence" value="ECO:0007669"/>
    <property type="project" value="UniProtKB-SubCell"/>
</dbReference>
<protein>
    <recommendedName>
        <fullName evidence="3">Tudor domain-containing protein 5</fullName>
    </recommendedName>
</protein>
<dbReference type="AlphaFoldDB" id="A0A3Q2ZS59"/>
<dbReference type="Pfam" id="PF00567">
    <property type="entry name" value="TUDOR"/>
    <property type="match status" value="1"/>
</dbReference>
<dbReference type="PROSITE" id="PS51644">
    <property type="entry name" value="HTH_OST"/>
    <property type="match status" value="2"/>
</dbReference>
<evidence type="ECO:0000256" key="2">
    <source>
        <dbReference type="ARBA" id="ARBA00010384"/>
    </source>
</evidence>
<comment type="similarity">
    <text evidence="2">Belongs to the TDRD5 family.</text>
</comment>
<keyword evidence="6" id="KW-0677">Repeat</keyword>
<dbReference type="InterPro" id="IPR025605">
    <property type="entry name" value="OST-HTH/LOTUS_dom"/>
</dbReference>
<dbReference type="Gene3D" id="2.30.30.140">
    <property type="match status" value="1"/>
</dbReference>
<evidence type="ECO:0000256" key="4">
    <source>
        <dbReference type="ARBA" id="ARBA00022473"/>
    </source>
</evidence>
<evidence type="ECO:0000256" key="6">
    <source>
        <dbReference type="ARBA" id="ARBA00022737"/>
    </source>
</evidence>
<dbReference type="InterPro" id="IPR002999">
    <property type="entry name" value="Tudor"/>
</dbReference>
<evidence type="ECO:0000313" key="13">
    <source>
        <dbReference type="Proteomes" id="UP000264800"/>
    </source>
</evidence>
<comment type="subcellular location">
    <subcellularLocation>
        <location evidence="1">Cytoplasm</location>
    </subcellularLocation>
</comment>
<keyword evidence="13" id="KW-1185">Reference proteome</keyword>
<dbReference type="GO" id="GO:0030154">
    <property type="term" value="P:cell differentiation"/>
    <property type="evidence" value="ECO:0007669"/>
    <property type="project" value="UniProtKB-KW"/>
</dbReference>
<dbReference type="InterPro" id="IPR035437">
    <property type="entry name" value="SNase_OB-fold_sf"/>
</dbReference>
<dbReference type="GeneTree" id="ENSGT00940000159902"/>
<proteinExistence type="inferred from homology"/>
<feature type="region of interest" description="Disordered" evidence="9">
    <location>
        <begin position="225"/>
        <end position="283"/>
    </location>
</feature>
<dbReference type="PANTHER" id="PTHR22948">
    <property type="entry name" value="TUDOR DOMAIN CONTAINING PROTEIN"/>
    <property type="match status" value="1"/>
</dbReference>
<feature type="compositionally biased region" description="Basic and acidic residues" evidence="9">
    <location>
        <begin position="264"/>
        <end position="283"/>
    </location>
</feature>
<feature type="region of interest" description="Disordered" evidence="9">
    <location>
        <begin position="388"/>
        <end position="408"/>
    </location>
</feature>
<evidence type="ECO:0000259" key="11">
    <source>
        <dbReference type="PROSITE" id="PS51644"/>
    </source>
</evidence>
<dbReference type="Pfam" id="PF12872">
    <property type="entry name" value="OST-HTH"/>
    <property type="match status" value="3"/>
</dbReference>
<dbReference type="Gene3D" id="2.40.50.90">
    <property type="match status" value="1"/>
</dbReference>
<evidence type="ECO:0000256" key="9">
    <source>
        <dbReference type="SAM" id="MobiDB-lite"/>
    </source>
</evidence>
<keyword evidence="4" id="KW-0217">Developmental protein</keyword>
<dbReference type="GO" id="GO:0007283">
    <property type="term" value="P:spermatogenesis"/>
    <property type="evidence" value="ECO:0007669"/>
    <property type="project" value="UniProtKB-KW"/>
</dbReference>
<dbReference type="PROSITE" id="PS50304">
    <property type="entry name" value="TUDOR"/>
    <property type="match status" value="1"/>
</dbReference>